<evidence type="ECO:0000256" key="1">
    <source>
        <dbReference type="ARBA" id="ARBA00004123"/>
    </source>
</evidence>
<keyword evidence="3" id="KW-0378">Hydrolase</keyword>
<evidence type="ECO:0000256" key="7">
    <source>
        <dbReference type="SAM" id="MobiDB-lite"/>
    </source>
</evidence>
<feature type="compositionally biased region" description="Low complexity" evidence="7">
    <location>
        <begin position="2166"/>
        <end position="2177"/>
    </location>
</feature>
<feature type="compositionally biased region" description="Basic residues" evidence="7">
    <location>
        <begin position="1666"/>
        <end position="1676"/>
    </location>
</feature>
<feature type="compositionally biased region" description="Polar residues" evidence="7">
    <location>
        <begin position="47"/>
        <end position="60"/>
    </location>
</feature>
<feature type="compositionally biased region" description="Low complexity" evidence="7">
    <location>
        <begin position="1963"/>
        <end position="1975"/>
    </location>
</feature>
<dbReference type="SMART" id="SM00487">
    <property type="entry name" value="DEXDc"/>
    <property type="match status" value="1"/>
</dbReference>
<evidence type="ECO:0000256" key="2">
    <source>
        <dbReference type="ARBA" id="ARBA00022741"/>
    </source>
</evidence>
<comment type="subcellular location">
    <subcellularLocation>
        <location evidence="1">Nucleus</location>
    </subcellularLocation>
</comment>
<feature type="region of interest" description="Disordered" evidence="7">
    <location>
        <begin position="94"/>
        <end position="238"/>
    </location>
</feature>
<dbReference type="GO" id="GO:0042393">
    <property type="term" value="F:histone binding"/>
    <property type="evidence" value="ECO:0007669"/>
    <property type="project" value="TreeGrafter"/>
</dbReference>
<evidence type="ECO:0000259" key="8">
    <source>
        <dbReference type="PROSITE" id="PS51192"/>
    </source>
</evidence>
<dbReference type="PROSITE" id="PS51192">
    <property type="entry name" value="HELICASE_ATP_BIND_1"/>
    <property type="match status" value="1"/>
</dbReference>
<keyword evidence="2" id="KW-0547">Nucleotide-binding</keyword>
<evidence type="ECO:0000256" key="3">
    <source>
        <dbReference type="ARBA" id="ARBA00022801"/>
    </source>
</evidence>
<feature type="compositionally biased region" description="Low complexity" evidence="7">
    <location>
        <begin position="1984"/>
        <end position="2115"/>
    </location>
</feature>
<name>A0AAN6JMD1_9BASI</name>
<dbReference type="InterPro" id="IPR000330">
    <property type="entry name" value="SNF2_N"/>
</dbReference>
<feature type="compositionally biased region" description="Acidic residues" evidence="7">
    <location>
        <begin position="21"/>
        <end position="39"/>
    </location>
</feature>
<dbReference type="GO" id="GO:0005634">
    <property type="term" value="C:nucleus"/>
    <property type="evidence" value="ECO:0007669"/>
    <property type="project" value="UniProtKB-SubCell"/>
</dbReference>
<proteinExistence type="predicted"/>
<dbReference type="GO" id="GO:0016887">
    <property type="term" value="F:ATP hydrolysis activity"/>
    <property type="evidence" value="ECO:0007669"/>
    <property type="project" value="TreeGrafter"/>
</dbReference>
<dbReference type="Gene3D" id="3.40.50.10810">
    <property type="entry name" value="Tandem AAA-ATPase domain"/>
    <property type="match status" value="1"/>
</dbReference>
<dbReference type="SMART" id="SM00490">
    <property type="entry name" value="HELICc"/>
    <property type="match status" value="1"/>
</dbReference>
<dbReference type="InterPro" id="IPR014001">
    <property type="entry name" value="Helicase_ATP-bd"/>
</dbReference>
<dbReference type="PANTHER" id="PTHR45623:SF17">
    <property type="entry name" value="CHROMODOMAIN-HELICASE-DNA-BINDING PROTEIN 3-RELATED"/>
    <property type="match status" value="1"/>
</dbReference>
<dbReference type="Pfam" id="PF00176">
    <property type="entry name" value="SNF2-rel_dom"/>
    <property type="match status" value="1"/>
</dbReference>
<feature type="region of interest" description="Disordered" evidence="7">
    <location>
        <begin position="482"/>
        <end position="513"/>
    </location>
</feature>
<dbReference type="CDD" id="cd15489">
    <property type="entry name" value="PHD_SF"/>
    <property type="match status" value="1"/>
</dbReference>
<feature type="region of interest" description="Disordered" evidence="7">
    <location>
        <begin position="1592"/>
        <end position="1781"/>
    </location>
</feature>
<feature type="region of interest" description="Disordered" evidence="7">
    <location>
        <begin position="613"/>
        <end position="671"/>
    </location>
</feature>
<gene>
    <name evidence="10" type="ORF">OC842_000952</name>
</gene>
<feature type="compositionally biased region" description="Acidic residues" evidence="7">
    <location>
        <begin position="641"/>
        <end position="653"/>
    </location>
</feature>
<feature type="compositionally biased region" description="Low complexity" evidence="7">
    <location>
        <begin position="1841"/>
        <end position="1852"/>
    </location>
</feature>
<feature type="coiled-coil region" evidence="6">
    <location>
        <begin position="1309"/>
        <end position="1336"/>
    </location>
</feature>
<feature type="compositionally biased region" description="Low complexity" evidence="7">
    <location>
        <begin position="172"/>
        <end position="198"/>
    </location>
</feature>
<feature type="compositionally biased region" description="Polar residues" evidence="7">
    <location>
        <begin position="1895"/>
        <end position="1921"/>
    </location>
</feature>
<dbReference type="CDD" id="cd18793">
    <property type="entry name" value="SF2_C_SNF"/>
    <property type="match status" value="1"/>
</dbReference>
<dbReference type="SUPFAM" id="SSF54160">
    <property type="entry name" value="Chromo domain-like"/>
    <property type="match status" value="2"/>
</dbReference>
<feature type="region of interest" description="Disordered" evidence="7">
    <location>
        <begin position="258"/>
        <end position="442"/>
    </location>
</feature>
<dbReference type="InterPro" id="IPR016197">
    <property type="entry name" value="Chromo-like_dom_sf"/>
</dbReference>
<feature type="region of interest" description="Disordered" evidence="7">
    <location>
        <begin position="2366"/>
        <end position="2452"/>
    </location>
</feature>
<dbReference type="GO" id="GO:0140658">
    <property type="term" value="F:ATP-dependent chromatin remodeler activity"/>
    <property type="evidence" value="ECO:0007669"/>
    <property type="project" value="TreeGrafter"/>
</dbReference>
<feature type="compositionally biased region" description="Polar residues" evidence="7">
    <location>
        <begin position="1680"/>
        <end position="1692"/>
    </location>
</feature>
<dbReference type="Gene3D" id="2.40.50.40">
    <property type="match status" value="1"/>
</dbReference>
<feature type="compositionally biased region" description="Polar residues" evidence="7">
    <location>
        <begin position="2396"/>
        <end position="2426"/>
    </location>
</feature>
<dbReference type="Gene3D" id="3.40.50.300">
    <property type="entry name" value="P-loop containing nucleotide triphosphate hydrolases"/>
    <property type="match status" value="1"/>
</dbReference>
<feature type="domain" description="Helicase C-terminal" evidence="9">
    <location>
        <begin position="1325"/>
        <end position="1484"/>
    </location>
</feature>
<evidence type="ECO:0000313" key="10">
    <source>
        <dbReference type="EMBL" id="KAK0539530.1"/>
    </source>
</evidence>
<feature type="compositionally biased region" description="Low complexity" evidence="7">
    <location>
        <begin position="1931"/>
        <end position="1943"/>
    </location>
</feature>
<dbReference type="SUPFAM" id="SSF52540">
    <property type="entry name" value="P-loop containing nucleoside triphosphate hydrolases"/>
    <property type="match status" value="2"/>
</dbReference>
<evidence type="ECO:0000313" key="11">
    <source>
        <dbReference type="Proteomes" id="UP001176521"/>
    </source>
</evidence>
<feature type="compositionally biased region" description="Polar residues" evidence="7">
    <location>
        <begin position="128"/>
        <end position="139"/>
    </location>
</feature>
<evidence type="ECO:0000256" key="5">
    <source>
        <dbReference type="ARBA" id="ARBA00023242"/>
    </source>
</evidence>
<feature type="coiled-coil region" evidence="6">
    <location>
        <begin position="2463"/>
        <end position="2508"/>
    </location>
</feature>
<feature type="region of interest" description="Disordered" evidence="7">
    <location>
        <begin position="1"/>
        <end position="80"/>
    </location>
</feature>
<dbReference type="InterPro" id="IPR027417">
    <property type="entry name" value="P-loop_NTPase"/>
</dbReference>
<evidence type="ECO:0000256" key="6">
    <source>
        <dbReference type="SAM" id="Coils"/>
    </source>
</evidence>
<evidence type="ECO:0000259" key="9">
    <source>
        <dbReference type="PROSITE" id="PS51194"/>
    </source>
</evidence>
<dbReference type="InterPro" id="IPR049730">
    <property type="entry name" value="SNF2/RAD54-like_C"/>
</dbReference>
<keyword evidence="5" id="KW-0539">Nucleus</keyword>
<dbReference type="GO" id="GO:0000785">
    <property type="term" value="C:chromatin"/>
    <property type="evidence" value="ECO:0007669"/>
    <property type="project" value="TreeGrafter"/>
</dbReference>
<feature type="region of interest" description="Disordered" evidence="7">
    <location>
        <begin position="2570"/>
        <end position="2591"/>
    </location>
</feature>
<feature type="compositionally biased region" description="Basic and acidic residues" evidence="7">
    <location>
        <begin position="1879"/>
        <end position="1894"/>
    </location>
</feature>
<reference evidence="10" key="1">
    <citation type="journal article" date="2023" name="PhytoFront">
        <title>Draft Genome Resources of Seven Strains of Tilletia horrida, Causal Agent of Kernel Smut of Rice.</title>
        <authorList>
            <person name="Khanal S."/>
            <person name="Antony Babu S."/>
            <person name="Zhou X.G."/>
        </authorList>
    </citation>
    <scope>NUCLEOTIDE SEQUENCE</scope>
    <source>
        <strain evidence="10">TX3</strain>
    </source>
</reference>
<feature type="compositionally biased region" description="Acidic residues" evidence="7">
    <location>
        <begin position="1644"/>
        <end position="1653"/>
    </location>
</feature>
<dbReference type="InterPro" id="IPR001650">
    <property type="entry name" value="Helicase_C-like"/>
</dbReference>
<keyword evidence="11" id="KW-1185">Reference proteome</keyword>
<feature type="domain" description="Helicase ATP-binding" evidence="8">
    <location>
        <begin position="1008"/>
        <end position="1184"/>
    </location>
</feature>
<evidence type="ECO:0000256" key="4">
    <source>
        <dbReference type="ARBA" id="ARBA00022840"/>
    </source>
</evidence>
<sequence>MAHIEGEVTDDGEVDVHDQFFDVDEQQEQQDDDSEEEGEYREPTHLQPVQASSAGPSTGNIGLGFLSTPAGPSALSEAIPGAPSEVIPAAVYAPPQPLSAGFGEESAMPAPTSLGISAAPPSRPDGSSCATAAQSSPMQVDNADDDEPVFLSARKTKSSVPAHVKREHTDASSSRSQLSSPLTELTSPSVNTSQPSSSIASHAARFDGERQLGNQRVQPAVAVDVKPSPQSTQPGSFWIEPPVLAPAVRRQYNIVLSPVPTPLATPQPEAGPSVHIPGRLVRSAKLAALAQQRRQLEKSQRRRRREERNSDSEDQSSTSDDEDTGRRRSKRQRRSNGKEHDEDDFEAPPKRGPRKRRGADDDDEPSFEVDPDSSDESDGELQIDNTDSEHEGDASSHAWGSRKRRKSGRIQLKLKHKGKAARRRQSTGSGDELEEADESSNAAPVLKRHCPNCLKCGQPKASILLKKVLAQAARLKTVPIANSSSQARRGTASRAQAGPVNYAETPAEDTPHQRIAEEKASLEEKGGWVSCSTCTASYHFDCLSQKRKKDILSMINKAARDEHQKDKRSGPFQPFSELPIDQTLTTEECAECAEGQNTCLFCKTTPAQAKAAAADHPSKNDDAPTGLTAASTGDGNTKMEEVDELEAETEDDAQTNVKSEPGDRQVSNSHRETADALMLRCQRCHRYVHYHHLQLPVDAATVEDKARAHQDLDWKCDDCFKWGWVDLILAWRPDKTVTDPERIRRTQTVPLTVDIKSDLPREYLVKFEHCSYRDTIWVPHSWIAITSKVKLKNFLTMGSKVELEPPAHGGNDPGARRSALDRSRVLAQEEKPPLAELDADQRLPKEFITPERVIDAYFWPSDRQVRELGLPPLRDKWGNVNTIKDSKAELEASQLVHAGEMAEEDDEDGQYFSLSNVAFMLVKWQDLTYDQCTWEPVPSRQADVHHYDALEAMLEAYLRSRKVHIPENRRGWKDPDPKDGKMRIEAQPSYIHGGKLLPFQLTGVNWLRSGWYTRCPGILADEMGLGKTIQVISFIGTLIKENKRAPHLVVAPNSTVANWAREFEKWLPGVRVVPMWGEHESTSVIADYELYHDDAVSGRSALRAHVVVMSESLARRDGLKLLDGSLYWDVLVVDEGQNLKGGEKGLLYRKLASVEAGHRLLLTGTPLNNNLGELFNLLNWLQPNDRWSDTRALQKKYEALDAALVTELQEMLRPHFLRRTKEDVLQLPPKTEFIVPVSLRPIQKRLYKDLLEQNLEDIQSLVEGASSKSVSKTKSSMANVLMQLRKCIQHPYLISPDLEDIELQSAQGADDVQQRLVDASGKLQLLQRLLRKLKERGHRVLLFSQFVISLDIVEQFCFNEGHKYLRLDGSTGTKLRQKAIDAFNAPDSPYFIFLLSTRAGGVGINLTTADTVIIMDPDFNPHLDMQAIARAHRIGQKKNTLVFTLVCKNTAEERIIENAKRKRLLDHVIVENMDNDDLEPLDLESILKHGAKNLFAEGGLEENEKDIKKRLRLACTIDLFRFSDADIDKLIDEGEKAERAAPSQGRQLGNFSFGQVWESSAPDTDKQQAQAELAADKDFWADVLRQQQEAALKKRQQAAMNGSGRGVRRAATKYTDPWANKDRGDEEDDDGEASDIYHSPPPGVDEEDGDEAEVTGLLSPAEPPMKKKKKYVKKAKPGPTTSDAPPQHTEQQLLDAPVVPPGGGISQAIARGMADIGPPPFALQPDGRSPWAPNPASWHHNQANMINPEQTSRGAGQLAGPSGVPQASAVGALQQTQTAAQIPGQICATQQNAYLPQQQVQLEDGYPASASIHQIAASEAQVGPAGTSGRSALGPEHGHANQPQNQVQPSPSAEQTPTANPAASRSTFLSLLHQNQMRQYEERKLELHRQKEAQTKSPSSSQPQNTPHHLVTPQQQATPEQSGPLPLASSQRMQQMAGLQQMQGPVPQSSQAKQGDRDPQPQPGQLPSQQAQQVQMITLNSPNQASSQVTNQQGQQTVQRPQALQHQEQASAQQSSQSNDQQAQLAQQAQQAQRIAQMQQDVQRRAQIQQEAQQRQHVAQAQMQQHAHMQQMQQLHSEQQQQNEQKRLQLQQQQQQEMLRRQFQMQQRQQQQRQQPDSAAGGEQPHLDPSLPIPRPSATLPNAQAQQAPRRRAHPHPPPPNQMRVASGHASMSAAGANVPPSPTTPTGFPAPAQASALTVPDSSVSNTLATLGRWAKMRKELPLSTTAELEERMKHKNVPAPAFLAQRPPLTHNQACYYAALFHLPYSVFAEAFQIIDRTRLHPEFLRLPHDGAGMLDGLQIKDRVMNVLFCILYTLSVLEAGNGISRVLNGSAVPAEVAGPSLPPQRPSITNHATVIASNHTASIPSREASSAGGMSPVQPPSATMRTGWHPHANSGSAQGHTHSSPQPTHEIQPTLNTMHSSPVMQPPSHAPQHQQPQAPAPPTLAQSQHIQQLRLQLLQQHQHQQQAQQQQQAHQQTQQQQQQAQQQVQLQLQQIQQQIQHQMQAQQRSPSMAAQTPNGAVAAVLQAAPIAATVAPAASAAESQAQMHGADPVTSFLGHIISEARAGAGGEGTPNAGAALPTFRGLSG</sequence>
<dbReference type="InterPro" id="IPR038718">
    <property type="entry name" value="SNF2-like_sf"/>
</dbReference>
<feature type="region of interest" description="Disordered" evidence="7">
    <location>
        <begin position="1817"/>
        <end position="2204"/>
    </location>
</feature>
<feature type="compositionally biased region" description="Polar residues" evidence="7">
    <location>
        <begin position="1739"/>
        <end position="1754"/>
    </location>
</feature>
<accession>A0AAN6JMD1</accession>
<dbReference type="EMBL" id="JAPDMQ010000030">
    <property type="protein sequence ID" value="KAK0539530.1"/>
    <property type="molecule type" value="Genomic_DNA"/>
</dbReference>
<dbReference type="GO" id="GO:0003677">
    <property type="term" value="F:DNA binding"/>
    <property type="evidence" value="ECO:0007669"/>
    <property type="project" value="TreeGrafter"/>
</dbReference>
<dbReference type="Proteomes" id="UP001176521">
    <property type="component" value="Unassembled WGS sequence"/>
</dbReference>
<feature type="compositionally biased region" description="Basic residues" evidence="7">
    <location>
        <begin position="400"/>
        <end position="425"/>
    </location>
</feature>
<feature type="compositionally biased region" description="Low complexity" evidence="7">
    <location>
        <begin position="2433"/>
        <end position="2452"/>
    </location>
</feature>
<dbReference type="Pfam" id="PF00271">
    <property type="entry name" value="Helicase_C"/>
    <property type="match status" value="1"/>
</dbReference>
<feature type="compositionally biased region" description="Acidic residues" evidence="7">
    <location>
        <begin position="360"/>
        <end position="381"/>
    </location>
</feature>
<feature type="compositionally biased region" description="Polar residues" evidence="7">
    <location>
        <begin position="1853"/>
        <end position="1878"/>
    </location>
</feature>
<dbReference type="GO" id="GO:0005524">
    <property type="term" value="F:ATP binding"/>
    <property type="evidence" value="ECO:0007669"/>
    <property type="project" value="UniProtKB-KW"/>
</dbReference>
<keyword evidence="6" id="KW-0175">Coiled coil</keyword>
<protein>
    <submittedName>
        <fullName evidence="10">Uncharacterized protein</fullName>
    </submittedName>
</protein>
<dbReference type="PANTHER" id="PTHR45623">
    <property type="entry name" value="CHROMODOMAIN-HELICASE-DNA-BINDING PROTEIN 3-RELATED-RELATED"/>
    <property type="match status" value="1"/>
</dbReference>
<comment type="caution">
    <text evidence="10">The sequence shown here is derived from an EMBL/GenBank/DDBJ whole genome shotgun (WGS) entry which is preliminary data.</text>
</comment>
<dbReference type="GO" id="GO:0003682">
    <property type="term" value="F:chromatin binding"/>
    <property type="evidence" value="ECO:0007669"/>
    <property type="project" value="TreeGrafter"/>
</dbReference>
<organism evidence="10 11">
    <name type="scientific">Tilletia horrida</name>
    <dbReference type="NCBI Taxonomy" id="155126"/>
    <lineage>
        <taxon>Eukaryota</taxon>
        <taxon>Fungi</taxon>
        <taxon>Dikarya</taxon>
        <taxon>Basidiomycota</taxon>
        <taxon>Ustilaginomycotina</taxon>
        <taxon>Exobasidiomycetes</taxon>
        <taxon>Tilletiales</taxon>
        <taxon>Tilletiaceae</taxon>
        <taxon>Tilletia</taxon>
    </lineage>
</organism>
<dbReference type="PROSITE" id="PS51194">
    <property type="entry name" value="HELICASE_CTER"/>
    <property type="match status" value="1"/>
</dbReference>
<keyword evidence="4" id="KW-0067">ATP-binding</keyword>
<dbReference type="CDD" id="cd17919">
    <property type="entry name" value="DEXHc_Snf"/>
    <property type="match status" value="1"/>
</dbReference>